<accession>A0A068WF83</accession>
<sequence>MEVRKCCSKFNSVQIPVVTTVMRKRQKKMMIEEEEALM</sequence>
<evidence type="ECO:0000313" key="3">
    <source>
        <dbReference type="WBParaSite" id="EgrG_000983100"/>
    </source>
</evidence>
<evidence type="ECO:0000313" key="2">
    <source>
        <dbReference type="Proteomes" id="UP000492820"/>
    </source>
</evidence>
<dbReference type="EMBL" id="LK028577">
    <property type="protein sequence ID" value="CDS17107.1"/>
    <property type="molecule type" value="Genomic_DNA"/>
</dbReference>
<proteinExistence type="predicted"/>
<dbReference type="Proteomes" id="UP000492820">
    <property type="component" value="Unassembled WGS sequence"/>
</dbReference>
<evidence type="ECO:0000313" key="1">
    <source>
        <dbReference type="EMBL" id="CDS17107.1"/>
    </source>
</evidence>
<dbReference type="AlphaFoldDB" id="A0A068WF83"/>
<name>A0A068WF83_ECHGR</name>
<protein>
    <submittedName>
        <fullName evidence="1 3">Uncharacterized protein</fullName>
    </submittedName>
</protein>
<dbReference type="WBParaSite" id="EgrG_000983100">
    <property type="protein sequence ID" value="EgrG_000983100"/>
    <property type="gene ID" value="EgrG_000983100"/>
</dbReference>
<reference evidence="1" key="2">
    <citation type="submission" date="2014-06" db="EMBL/GenBank/DDBJ databases">
        <authorList>
            <person name="Aslett M."/>
        </authorList>
    </citation>
    <scope>NUCLEOTIDE SEQUENCE</scope>
</reference>
<organism evidence="1">
    <name type="scientific">Echinococcus granulosus</name>
    <name type="common">Hydatid tapeworm</name>
    <dbReference type="NCBI Taxonomy" id="6210"/>
    <lineage>
        <taxon>Eukaryota</taxon>
        <taxon>Metazoa</taxon>
        <taxon>Spiralia</taxon>
        <taxon>Lophotrochozoa</taxon>
        <taxon>Platyhelminthes</taxon>
        <taxon>Cestoda</taxon>
        <taxon>Eucestoda</taxon>
        <taxon>Cyclophyllidea</taxon>
        <taxon>Taeniidae</taxon>
        <taxon>Echinococcus</taxon>
        <taxon>Echinococcus granulosus group</taxon>
    </lineage>
</organism>
<reference evidence="3" key="3">
    <citation type="submission" date="2020-10" db="UniProtKB">
        <authorList>
            <consortium name="WormBaseParasite"/>
        </authorList>
    </citation>
    <scope>IDENTIFICATION</scope>
</reference>
<reference evidence="1 2" key="1">
    <citation type="journal article" date="2013" name="Nature">
        <title>The genomes of four tapeworm species reveal adaptations to parasitism.</title>
        <authorList>
            <person name="Tsai I.J."/>
            <person name="Zarowiecki M."/>
            <person name="Holroyd N."/>
            <person name="Garciarrubio A."/>
            <person name="Sanchez-Flores A."/>
            <person name="Brooks K.L."/>
            <person name="Tracey A."/>
            <person name="Bobes R.J."/>
            <person name="Fragoso G."/>
            <person name="Sciutto E."/>
            <person name="Aslett M."/>
            <person name="Beasley H."/>
            <person name="Bennett H.M."/>
            <person name="Cai J."/>
            <person name="Camicia F."/>
            <person name="Clark R."/>
            <person name="Cucher M."/>
            <person name="De Silva N."/>
            <person name="Day T.A."/>
            <person name="Deplazes P."/>
            <person name="Estrada K."/>
            <person name="Fernandez C."/>
            <person name="Holland P.W."/>
            <person name="Hou J."/>
            <person name="Hu S."/>
            <person name="Huckvale T."/>
            <person name="Hung S.S."/>
            <person name="Kamenetzky L."/>
            <person name="Keane J.A."/>
            <person name="Kiss F."/>
            <person name="Koziol U."/>
            <person name="Lambert O."/>
            <person name="Liu K."/>
            <person name="Luo X."/>
            <person name="Luo Y."/>
            <person name="Macchiaroli N."/>
            <person name="Nichol S."/>
            <person name="Paps J."/>
            <person name="Parkinson J."/>
            <person name="Pouchkina-Stantcheva N."/>
            <person name="Riddiford N."/>
            <person name="Rosenzvit M."/>
            <person name="Salinas G."/>
            <person name="Wasmuth J.D."/>
            <person name="Zamanian M."/>
            <person name="Zheng Y."/>
            <person name="Cai X."/>
            <person name="Soberon X."/>
            <person name="Olson P.D."/>
            <person name="Laclette J.P."/>
            <person name="Brehm K."/>
            <person name="Berriman M."/>
            <person name="Garciarrubio A."/>
            <person name="Bobes R.J."/>
            <person name="Fragoso G."/>
            <person name="Sanchez-Flores A."/>
            <person name="Estrada K."/>
            <person name="Cevallos M.A."/>
            <person name="Morett E."/>
            <person name="Gonzalez V."/>
            <person name="Portillo T."/>
            <person name="Ochoa-Leyva A."/>
            <person name="Jose M.V."/>
            <person name="Sciutto E."/>
            <person name="Landa A."/>
            <person name="Jimenez L."/>
            <person name="Valdes V."/>
            <person name="Carrero J.C."/>
            <person name="Larralde C."/>
            <person name="Morales-Montor J."/>
            <person name="Limon-Lason J."/>
            <person name="Soberon X."/>
            <person name="Laclette J.P."/>
        </authorList>
    </citation>
    <scope>NUCLEOTIDE SEQUENCE [LARGE SCALE GENOMIC DNA]</scope>
</reference>
<gene>
    <name evidence="1" type="ORF">EgrG_000983100</name>
</gene>